<proteinExistence type="predicted"/>
<dbReference type="InterPro" id="IPR034660">
    <property type="entry name" value="DinB/YfiT-like"/>
</dbReference>
<feature type="domain" description="MDMPI C-terminal" evidence="1">
    <location>
        <begin position="159"/>
        <end position="248"/>
    </location>
</feature>
<protein>
    <submittedName>
        <fullName evidence="3">Unannotated protein</fullName>
    </submittedName>
</protein>
<dbReference type="InterPro" id="IPR017517">
    <property type="entry name" value="Maleyloyr_isom"/>
</dbReference>
<dbReference type="SUPFAM" id="SSF55718">
    <property type="entry name" value="SCP-like"/>
    <property type="match status" value="1"/>
</dbReference>
<dbReference type="InterPro" id="IPR010872">
    <property type="entry name" value="MDMPI_C-term_domain"/>
</dbReference>
<dbReference type="EMBL" id="CAFBOF010000081">
    <property type="protein sequence ID" value="CAB4991196.1"/>
    <property type="molecule type" value="Genomic_DNA"/>
</dbReference>
<evidence type="ECO:0000259" key="2">
    <source>
        <dbReference type="Pfam" id="PF11716"/>
    </source>
</evidence>
<dbReference type="Pfam" id="PF07398">
    <property type="entry name" value="MDMPI_C"/>
    <property type="match status" value="1"/>
</dbReference>
<dbReference type="AlphaFoldDB" id="A0A6J6SL37"/>
<accession>A0A6J6SL37</accession>
<evidence type="ECO:0000313" key="4">
    <source>
        <dbReference type="EMBL" id="CAB4991196.1"/>
    </source>
</evidence>
<gene>
    <name evidence="3" type="ORF">UFOPK2683_01553</name>
    <name evidence="4" type="ORF">UFOPK3897_01735</name>
</gene>
<dbReference type="GO" id="GO:0046872">
    <property type="term" value="F:metal ion binding"/>
    <property type="evidence" value="ECO:0007669"/>
    <property type="project" value="InterPro"/>
</dbReference>
<dbReference type="Gene3D" id="1.20.120.450">
    <property type="entry name" value="dinb family like domain"/>
    <property type="match status" value="1"/>
</dbReference>
<sequence length="262" mass="28265">MSNRAEVLEVLNSEWDSLIGLSNQLTPEQWATPALCPGWTVHGVYVHLTAVEEALSKWWPSSADDPPPFEKIVSGYTELNALSSDELRTRFSAVVATRRDELSALDEDAWSTPCLTPVGPGTYASFMEIRVFDCWVHERDARVPLGINGDDGGVPGQMAIDMVEGALGYIVGKRAGFTEGNSVVFDITGAAPRRLCVAVSGRATVVDDVADPTVTVTTDSLTFMLLACGRIDPEGPIADGRISWVGDDELGGRVARSMKFTM</sequence>
<evidence type="ECO:0000259" key="1">
    <source>
        <dbReference type="Pfam" id="PF07398"/>
    </source>
</evidence>
<dbReference type="InterPro" id="IPR036527">
    <property type="entry name" value="SCP2_sterol-bd_dom_sf"/>
</dbReference>
<dbReference type="EMBL" id="CAEZYK010000129">
    <property type="protein sequence ID" value="CAB4735448.1"/>
    <property type="molecule type" value="Genomic_DNA"/>
</dbReference>
<dbReference type="NCBIfam" id="TIGR03083">
    <property type="entry name" value="maleylpyruvate isomerase family mycothiol-dependent enzyme"/>
    <property type="match status" value="1"/>
</dbReference>
<dbReference type="Pfam" id="PF11716">
    <property type="entry name" value="MDMPI_N"/>
    <property type="match status" value="1"/>
</dbReference>
<reference evidence="3" key="1">
    <citation type="submission" date="2020-05" db="EMBL/GenBank/DDBJ databases">
        <authorList>
            <person name="Chiriac C."/>
            <person name="Salcher M."/>
            <person name="Ghai R."/>
            <person name="Kavagutti S V."/>
        </authorList>
    </citation>
    <scope>NUCLEOTIDE SEQUENCE</scope>
</reference>
<feature type="domain" description="Mycothiol-dependent maleylpyruvate isomerase metal-binding" evidence="2">
    <location>
        <begin position="13"/>
        <end position="142"/>
    </location>
</feature>
<dbReference type="SUPFAM" id="SSF109854">
    <property type="entry name" value="DinB/YfiT-like putative metalloenzymes"/>
    <property type="match status" value="1"/>
</dbReference>
<name>A0A6J6SL37_9ZZZZ</name>
<evidence type="ECO:0000313" key="3">
    <source>
        <dbReference type="EMBL" id="CAB4735448.1"/>
    </source>
</evidence>
<organism evidence="3">
    <name type="scientific">freshwater metagenome</name>
    <dbReference type="NCBI Taxonomy" id="449393"/>
    <lineage>
        <taxon>unclassified sequences</taxon>
        <taxon>metagenomes</taxon>
        <taxon>ecological metagenomes</taxon>
    </lineage>
</organism>
<dbReference type="InterPro" id="IPR024344">
    <property type="entry name" value="MDMPI_metal-binding"/>
</dbReference>